<gene>
    <name evidence="7" type="ORF">ElyMa_000797900</name>
</gene>
<dbReference type="PANTHER" id="PTHR24229">
    <property type="entry name" value="NEUROPEPTIDES RECEPTOR"/>
    <property type="match status" value="1"/>
</dbReference>
<dbReference type="GO" id="GO:0008528">
    <property type="term" value="F:G protein-coupled peptide receptor activity"/>
    <property type="evidence" value="ECO:0007669"/>
    <property type="project" value="InterPro"/>
</dbReference>
<evidence type="ECO:0000256" key="6">
    <source>
        <dbReference type="SAM" id="Phobius"/>
    </source>
</evidence>
<evidence type="ECO:0000256" key="5">
    <source>
        <dbReference type="ARBA" id="ARBA00023224"/>
    </source>
</evidence>
<dbReference type="GO" id="GO:0042277">
    <property type="term" value="F:peptide binding"/>
    <property type="evidence" value="ECO:0007669"/>
    <property type="project" value="TreeGrafter"/>
</dbReference>
<evidence type="ECO:0000313" key="8">
    <source>
        <dbReference type="Proteomes" id="UP000762676"/>
    </source>
</evidence>
<dbReference type="GO" id="GO:0043005">
    <property type="term" value="C:neuron projection"/>
    <property type="evidence" value="ECO:0007669"/>
    <property type="project" value="TreeGrafter"/>
</dbReference>
<dbReference type="EMBL" id="BMAT01001636">
    <property type="protein sequence ID" value="GFR89590.1"/>
    <property type="molecule type" value="Genomic_DNA"/>
</dbReference>
<dbReference type="SUPFAM" id="SSF81321">
    <property type="entry name" value="Family A G protein-coupled receptor-like"/>
    <property type="match status" value="1"/>
</dbReference>
<dbReference type="AlphaFoldDB" id="A0AAV4GWN4"/>
<dbReference type="InterPro" id="IPR019427">
    <property type="entry name" value="7TM_GPCR_serpentine_rcpt_Srw"/>
</dbReference>
<dbReference type="GO" id="GO:0005886">
    <property type="term" value="C:plasma membrane"/>
    <property type="evidence" value="ECO:0007669"/>
    <property type="project" value="UniProtKB-SubCell"/>
</dbReference>
<evidence type="ECO:0000256" key="1">
    <source>
        <dbReference type="ARBA" id="ARBA00004651"/>
    </source>
</evidence>
<name>A0AAV4GWN4_9GAST</name>
<keyword evidence="3" id="KW-0297">G-protein coupled receptor</keyword>
<comment type="caution">
    <text evidence="7">The sequence shown here is derived from an EMBL/GenBank/DDBJ whole genome shotgun (WGS) entry which is preliminary data.</text>
</comment>
<sequence length="165" mass="18512">MVNTSESIVLYRFSNIYESLLYNVLPAILILVFSTTLVVHMKRHASWRLAASHQSANHNESISAHEQRAPRKYAADMRVSKTVLCIAAASCILGALYAMRSLLAVAIPGFQPMQAYGGEYGMVSRSLLLAAEINSSVNIIIYYRMGSKFRMTLKRLYRKKDTEST</sequence>
<proteinExistence type="predicted"/>
<dbReference type="Pfam" id="PF10324">
    <property type="entry name" value="7TM_GPCR_Srw"/>
    <property type="match status" value="1"/>
</dbReference>
<keyword evidence="5" id="KW-0807">Transducer</keyword>
<evidence type="ECO:0000256" key="4">
    <source>
        <dbReference type="ARBA" id="ARBA00023170"/>
    </source>
</evidence>
<feature type="transmembrane region" description="Helical" evidence="6">
    <location>
        <begin position="82"/>
        <end position="107"/>
    </location>
</feature>
<keyword evidence="6" id="KW-1133">Transmembrane helix</keyword>
<keyword evidence="6" id="KW-0812">Transmembrane</keyword>
<keyword evidence="2" id="KW-1003">Cell membrane</keyword>
<dbReference type="Proteomes" id="UP000762676">
    <property type="component" value="Unassembled WGS sequence"/>
</dbReference>
<evidence type="ECO:0000256" key="3">
    <source>
        <dbReference type="ARBA" id="ARBA00023040"/>
    </source>
</evidence>
<dbReference type="PANTHER" id="PTHR24229:SF40">
    <property type="entry name" value="ALLATOSTATIN C RECEPTOR 1-RELATED"/>
    <property type="match status" value="1"/>
</dbReference>
<feature type="transmembrane region" description="Helical" evidence="6">
    <location>
        <begin position="127"/>
        <end position="145"/>
    </location>
</feature>
<evidence type="ECO:0000313" key="7">
    <source>
        <dbReference type="EMBL" id="GFR89590.1"/>
    </source>
</evidence>
<keyword evidence="6" id="KW-0472">Membrane</keyword>
<comment type="subcellular location">
    <subcellularLocation>
        <location evidence="1">Cell membrane</location>
        <topology evidence="1">Multi-pass membrane protein</topology>
    </subcellularLocation>
</comment>
<keyword evidence="8" id="KW-1185">Reference proteome</keyword>
<accession>A0AAV4GWN4</accession>
<reference evidence="7 8" key="1">
    <citation type="journal article" date="2021" name="Elife">
        <title>Chloroplast acquisition without the gene transfer in kleptoplastic sea slugs, Plakobranchus ocellatus.</title>
        <authorList>
            <person name="Maeda T."/>
            <person name="Takahashi S."/>
            <person name="Yoshida T."/>
            <person name="Shimamura S."/>
            <person name="Takaki Y."/>
            <person name="Nagai Y."/>
            <person name="Toyoda A."/>
            <person name="Suzuki Y."/>
            <person name="Arimoto A."/>
            <person name="Ishii H."/>
            <person name="Satoh N."/>
            <person name="Nishiyama T."/>
            <person name="Hasebe M."/>
            <person name="Maruyama T."/>
            <person name="Minagawa J."/>
            <person name="Obokata J."/>
            <person name="Shigenobu S."/>
        </authorList>
    </citation>
    <scope>NUCLEOTIDE SEQUENCE [LARGE SCALE GENOMIC DNA]</scope>
</reference>
<organism evidence="7 8">
    <name type="scientific">Elysia marginata</name>
    <dbReference type="NCBI Taxonomy" id="1093978"/>
    <lineage>
        <taxon>Eukaryota</taxon>
        <taxon>Metazoa</taxon>
        <taxon>Spiralia</taxon>
        <taxon>Lophotrochozoa</taxon>
        <taxon>Mollusca</taxon>
        <taxon>Gastropoda</taxon>
        <taxon>Heterobranchia</taxon>
        <taxon>Euthyneura</taxon>
        <taxon>Panpulmonata</taxon>
        <taxon>Sacoglossa</taxon>
        <taxon>Placobranchoidea</taxon>
        <taxon>Plakobranchidae</taxon>
        <taxon>Elysia</taxon>
    </lineage>
</organism>
<feature type="transmembrane region" description="Helical" evidence="6">
    <location>
        <begin position="20"/>
        <end position="39"/>
    </location>
</feature>
<protein>
    <recommendedName>
        <fullName evidence="9">G-protein coupled receptors family 1 profile domain-containing protein</fullName>
    </recommendedName>
</protein>
<evidence type="ECO:0000256" key="2">
    <source>
        <dbReference type="ARBA" id="ARBA00022475"/>
    </source>
</evidence>
<keyword evidence="4" id="KW-0675">Receptor</keyword>
<dbReference type="Gene3D" id="1.20.1070.10">
    <property type="entry name" value="Rhodopsin 7-helix transmembrane proteins"/>
    <property type="match status" value="1"/>
</dbReference>
<evidence type="ECO:0008006" key="9">
    <source>
        <dbReference type="Google" id="ProtNLM"/>
    </source>
</evidence>